<protein>
    <submittedName>
        <fullName evidence="1">Uncharacterized protein</fullName>
    </submittedName>
</protein>
<evidence type="ECO:0000313" key="1">
    <source>
        <dbReference type="EMBL" id="MBX44811.1"/>
    </source>
</evidence>
<dbReference type="EMBL" id="GGEC01064327">
    <property type="protein sequence ID" value="MBX44811.1"/>
    <property type="molecule type" value="Transcribed_RNA"/>
</dbReference>
<organism evidence="1">
    <name type="scientific">Rhizophora mucronata</name>
    <name type="common">Asiatic mangrove</name>
    <dbReference type="NCBI Taxonomy" id="61149"/>
    <lineage>
        <taxon>Eukaryota</taxon>
        <taxon>Viridiplantae</taxon>
        <taxon>Streptophyta</taxon>
        <taxon>Embryophyta</taxon>
        <taxon>Tracheophyta</taxon>
        <taxon>Spermatophyta</taxon>
        <taxon>Magnoliopsida</taxon>
        <taxon>eudicotyledons</taxon>
        <taxon>Gunneridae</taxon>
        <taxon>Pentapetalae</taxon>
        <taxon>rosids</taxon>
        <taxon>fabids</taxon>
        <taxon>Malpighiales</taxon>
        <taxon>Rhizophoraceae</taxon>
        <taxon>Rhizophora</taxon>
    </lineage>
</organism>
<dbReference type="AlphaFoldDB" id="A0A2P2NQZ6"/>
<sequence length="27" mass="2956">MFCVSALSGHIVCSYLNPTLLLEPSFL</sequence>
<name>A0A2P2NQZ6_RHIMU</name>
<reference evidence="1" key="1">
    <citation type="submission" date="2018-02" db="EMBL/GenBank/DDBJ databases">
        <title>Rhizophora mucronata_Transcriptome.</title>
        <authorList>
            <person name="Meera S.P."/>
            <person name="Sreeshan A."/>
            <person name="Augustine A."/>
        </authorList>
    </citation>
    <scope>NUCLEOTIDE SEQUENCE</scope>
    <source>
        <tissue evidence="1">Leaf</tissue>
    </source>
</reference>
<accession>A0A2P2NQZ6</accession>
<proteinExistence type="predicted"/>